<evidence type="ECO:0000256" key="3">
    <source>
        <dbReference type="ARBA" id="ARBA00004961"/>
    </source>
</evidence>
<evidence type="ECO:0000256" key="6">
    <source>
        <dbReference type="ARBA" id="ARBA00020337"/>
    </source>
</evidence>
<dbReference type="PANTHER" id="PTHR11054:SF0">
    <property type="entry name" value="6-PHOSPHOGLUCONOLACTONASE"/>
    <property type="match status" value="1"/>
</dbReference>
<dbReference type="Proteomes" id="UP000199144">
    <property type="component" value="Unassembled WGS sequence"/>
</dbReference>
<protein>
    <recommendedName>
        <fullName evidence="6 7">6-phosphogluconolactonase</fullName>
        <shortName evidence="7">6PGL</shortName>
        <ecNumber evidence="5 7">3.1.1.31</ecNumber>
    </recommendedName>
</protein>
<feature type="domain" description="Glucosamine/galactosamine-6-phosphate isomerase" evidence="8">
    <location>
        <begin position="14"/>
        <end position="227"/>
    </location>
</feature>
<comment type="function">
    <text evidence="2 7">Hydrolysis of 6-phosphogluconolactone to 6-phosphogluconate.</text>
</comment>
<dbReference type="InterPro" id="IPR039104">
    <property type="entry name" value="6PGL"/>
</dbReference>
<dbReference type="InterPro" id="IPR005900">
    <property type="entry name" value="6-phosphogluconolactonase_DevB"/>
</dbReference>
<accession>A0A1I4P5H5</accession>
<dbReference type="GO" id="GO:0005975">
    <property type="term" value="P:carbohydrate metabolic process"/>
    <property type="evidence" value="ECO:0007669"/>
    <property type="project" value="UniProtKB-UniRule"/>
</dbReference>
<dbReference type="InterPro" id="IPR037171">
    <property type="entry name" value="NagB/RpiA_transferase-like"/>
</dbReference>
<dbReference type="Pfam" id="PF01182">
    <property type="entry name" value="Glucosamine_iso"/>
    <property type="match status" value="1"/>
</dbReference>
<dbReference type="AlphaFoldDB" id="A0A1I4P5H5"/>
<dbReference type="SUPFAM" id="SSF100950">
    <property type="entry name" value="NagB/RpiA/CoA transferase-like"/>
    <property type="match status" value="1"/>
</dbReference>
<sequence>MERYEALIFKEYPDFDMLVMDVASALANDLSEALHHEDRVLFAVPGGTTPGPVFDALSVADLDWERVDICPTDERWVPEINPRSNARLIKERLLVNRAMAARFLPLYASALQPEDVLAELEAMIAPKLPLAVALLGMGADMHTASLFPKAQGLEKALSENAPILVPVRREDLPETRVTLSARVLDGAMRKHLLIQGEDKRIALEKARKLRAKEAPIQSVLDGANVHWTV</sequence>
<dbReference type="EC" id="3.1.1.31" evidence="5 7"/>
<keyword evidence="7" id="KW-0378">Hydrolase</keyword>
<comment type="similarity">
    <text evidence="4 7">Belongs to the glucosamine/galactosamine-6-phosphate isomerase family. 6-phosphogluconolactonase subfamily.</text>
</comment>
<gene>
    <name evidence="7" type="primary">pgl</name>
    <name evidence="9" type="ORF">SAMN04488042_10581</name>
</gene>
<evidence type="ECO:0000256" key="4">
    <source>
        <dbReference type="ARBA" id="ARBA00010662"/>
    </source>
</evidence>
<comment type="pathway">
    <text evidence="3 7">Carbohydrate degradation; pentose phosphate pathway; D-ribulose 5-phosphate from D-glucose 6-phosphate (oxidative stage): step 2/3.</text>
</comment>
<proteinExistence type="inferred from homology"/>
<dbReference type="RefSeq" id="WP_242654791.1">
    <property type="nucleotide sequence ID" value="NZ_FOTQ01000005.1"/>
</dbReference>
<evidence type="ECO:0000256" key="1">
    <source>
        <dbReference type="ARBA" id="ARBA00000832"/>
    </source>
</evidence>
<evidence type="ECO:0000256" key="5">
    <source>
        <dbReference type="ARBA" id="ARBA00013198"/>
    </source>
</evidence>
<dbReference type="CDD" id="cd01400">
    <property type="entry name" value="6PGL"/>
    <property type="match status" value="1"/>
</dbReference>
<dbReference type="Gene3D" id="3.40.50.1360">
    <property type="match status" value="1"/>
</dbReference>
<dbReference type="PANTHER" id="PTHR11054">
    <property type="entry name" value="6-PHOSPHOGLUCONOLACTONASE"/>
    <property type="match status" value="1"/>
</dbReference>
<dbReference type="InterPro" id="IPR006148">
    <property type="entry name" value="Glc/Gal-6P_isomerase"/>
</dbReference>
<organism evidence="9 10">
    <name type="scientific">Shimia aestuarii</name>
    <dbReference type="NCBI Taxonomy" id="254406"/>
    <lineage>
        <taxon>Bacteria</taxon>
        <taxon>Pseudomonadati</taxon>
        <taxon>Pseudomonadota</taxon>
        <taxon>Alphaproteobacteria</taxon>
        <taxon>Rhodobacterales</taxon>
        <taxon>Roseobacteraceae</taxon>
    </lineage>
</organism>
<dbReference type="GO" id="GO:0006098">
    <property type="term" value="P:pentose-phosphate shunt"/>
    <property type="evidence" value="ECO:0007669"/>
    <property type="project" value="UniProtKB-UniPathway"/>
</dbReference>
<evidence type="ECO:0000256" key="2">
    <source>
        <dbReference type="ARBA" id="ARBA00002681"/>
    </source>
</evidence>
<dbReference type="UniPathway" id="UPA00115">
    <property type="reaction ID" value="UER00409"/>
</dbReference>
<dbReference type="STRING" id="254406.SAMN04488042_10581"/>
<dbReference type="NCBIfam" id="TIGR01198">
    <property type="entry name" value="pgl"/>
    <property type="match status" value="1"/>
</dbReference>
<evidence type="ECO:0000256" key="7">
    <source>
        <dbReference type="RuleBase" id="RU365095"/>
    </source>
</evidence>
<evidence type="ECO:0000313" key="10">
    <source>
        <dbReference type="Proteomes" id="UP000199144"/>
    </source>
</evidence>
<evidence type="ECO:0000313" key="9">
    <source>
        <dbReference type="EMBL" id="SFM22800.1"/>
    </source>
</evidence>
<dbReference type="GO" id="GO:0017057">
    <property type="term" value="F:6-phosphogluconolactonase activity"/>
    <property type="evidence" value="ECO:0007669"/>
    <property type="project" value="UniProtKB-UniRule"/>
</dbReference>
<dbReference type="EMBL" id="FOTQ01000005">
    <property type="protein sequence ID" value="SFM22800.1"/>
    <property type="molecule type" value="Genomic_DNA"/>
</dbReference>
<reference evidence="9 10" key="1">
    <citation type="submission" date="2016-10" db="EMBL/GenBank/DDBJ databases">
        <authorList>
            <person name="de Groot N.N."/>
        </authorList>
    </citation>
    <scope>NUCLEOTIDE SEQUENCE [LARGE SCALE GENOMIC DNA]</scope>
    <source>
        <strain evidence="9 10">DSM 15283</strain>
    </source>
</reference>
<comment type="catalytic activity">
    <reaction evidence="1 7">
        <text>6-phospho-D-glucono-1,5-lactone + H2O = 6-phospho-D-gluconate + H(+)</text>
        <dbReference type="Rhea" id="RHEA:12556"/>
        <dbReference type="ChEBI" id="CHEBI:15377"/>
        <dbReference type="ChEBI" id="CHEBI:15378"/>
        <dbReference type="ChEBI" id="CHEBI:57955"/>
        <dbReference type="ChEBI" id="CHEBI:58759"/>
        <dbReference type="EC" id="3.1.1.31"/>
    </reaction>
</comment>
<keyword evidence="10" id="KW-1185">Reference proteome</keyword>
<name>A0A1I4P5H5_9RHOB</name>
<evidence type="ECO:0000259" key="8">
    <source>
        <dbReference type="Pfam" id="PF01182"/>
    </source>
</evidence>